<reference evidence="7 8" key="1">
    <citation type="submission" date="2015-06" db="EMBL/GenBank/DDBJ databases">
        <title>Prevotella sp. 109, sp. nov., a novel member of the family Prevotellaceae isolated from human faeces.</title>
        <authorList>
            <person name="Shkoporov A.N."/>
            <person name="Chaplin A.V."/>
            <person name="Kafarskaia L.I."/>
            <person name="Efimov B.A."/>
        </authorList>
    </citation>
    <scope>NUCLEOTIDE SEQUENCE [LARGE SCALE GENOMIC DNA]</scope>
    <source>
        <strain evidence="7 8">109</strain>
    </source>
</reference>
<dbReference type="InterPro" id="IPR013324">
    <property type="entry name" value="RNA_pol_sigma_r3/r4-like"/>
</dbReference>
<dbReference type="SUPFAM" id="SSF88659">
    <property type="entry name" value="Sigma3 and sigma4 domains of RNA polymerase sigma factors"/>
    <property type="match status" value="1"/>
</dbReference>
<evidence type="ECO:0000256" key="2">
    <source>
        <dbReference type="ARBA" id="ARBA00023015"/>
    </source>
</evidence>
<feature type="domain" description="RNA polymerase sigma factor 70 region 4 type 2" evidence="6">
    <location>
        <begin position="124"/>
        <end position="174"/>
    </location>
</feature>
<dbReference type="GO" id="GO:0003677">
    <property type="term" value="F:DNA binding"/>
    <property type="evidence" value="ECO:0007669"/>
    <property type="project" value="InterPro"/>
</dbReference>
<name>A0A8E1QZW0_9BACT</name>
<evidence type="ECO:0000259" key="5">
    <source>
        <dbReference type="Pfam" id="PF04542"/>
    </source>
</evidence>
<dbReference type="GO" id="GO:0016987">
    <property type="term" value="F:sigma factor activity"/>
    <property type="evidence" value="ECO:0007669"/>
    <property type="project" value="UniProtKB-KW"/>
</dbReference>
<proteinExistence type="inferred from homology"/>
<dbReference type="Proteomes" id="UP000036951">
    <property type="component" value="Unassembled WGS sequence"/>
</dbReference>
<comment type="similarity">
    <text evidence="1">Belongs to the sigma-70 factor family. ECF subfamily.</text>
</comment>
<accession>A0A8E1QZW0</accession>
<sequence length="188" mass="21768">MTKNYGRYKENDLVEMVVKKDRGAMKFLYDRYAEYLSAVCGRYIADENDRKDVLQECFIKIFMSLSTFEYRGDGSLKAWMARITVNESLKFIRKSATYSFIEYGENVPDTADEPEVEGVPDDVINKMILSLPPGYRMVFNLYVFENKSHKEIARMLNIGESSSASQFSRAKALLAKRIKEYKTAHKND</sequence>
<keyword evidence="4" id="KW-0804">Transcription</keyword>
<dbReference type="RefSeq" id="WP_053397501.1">
    <property type="nucleotide sequence ID" value="NZ_DAWBWQ010000056.1"/>
</dbReference>
<organism evidence="7 8">
    <name type="scientific">Xylanibacter rarus</name>
    <dbReference type="NCBI Taxonomy" id="1676614"/>
    <lineage>
        <taxon>Bacteria</taxon>
        <taxon>Pseudomonadati</taxon>
        <taxon>Bacteroidota</taxon>
        <taxon>Bacteroidia</taxon>
        <taxon>Bacteroidales</taxon>
        <taxon>Prevotellaceae</taxon>
        <taxon>Xylanibacter</taxon>
    </lineage>
</organism>
<evidence type="ECO:0000313" key="7">
    <source>
        <dbReference type="EMBL" id="KOO69880.1"/>
    </source>
</evidence>
<dbReference type="PANTHER" id="PTHR43133">
    <property type="entry name" value="RNA POLYMERASE ECF-TYPE SIGMA FACTO"/>
    <property type="match status" value="1"/>
</dbReference>
<dbReference type="InterPro" id="IPR039425">
    <property type="entry name" value="RNA_pol_sigma-70-like"/>
</dbReference>
<dbReference type="PANTHER" id="PTHR43133:SF46">
    <property type="entry name" value="RNA POLYMERASE SIGMA-70 FACTOR ECF SUBFAMILY"/>
    <property type="match status" value="1"/>
</dbReference>
<dbReference type="NCBIfam" id="TIGR02937">
    <property type="entry name" value="sigma70-ECF"/>
    <property type="match status" value="1"/>
</dbReference>
<dbReference type="InterPro" id="IPR014284">
    <property type="entry name" value="RNA_pol_sigma-70_dom"/>
</dbReference>
<dbReference type="AlphaFoldDB" id="A0A8E1QZW0"/>
<dbReference type="InterPro" id="IPR013325">
    <property type="entry name" value="RNA_pol_sigma_r2"/>
</dbReference>
<keyword evidence="8" id="KW-1185">Reference proteome</keyword>
<gene>
    <name evidence="7" type="ORF">ACU52_01755</name>
</gene>
<comment type="caution">
    <text evidence="7">The sequence shown here is derived from an EMBL/GenBank/DDBJ whole genome shotgun (WGS) entry which is preliminary data.</text>
</comment>
<evidence type="ECO:0000256" key="4">
    <source>
        <dbReference type="ARBA" id="ARBA00023163"/>
    </source>
</evidence>
<feature type="domain" description="RNA polymerase sigma-70 region 2" evidence="5">
    <location>
        <begin position="28"/>
        <end position="95"/>
    </location>
</feature>
<evidence type="ECO:0000259" key="6">
    <source>
        <dbReference type="Pfam" id="PF08281"/>
    </source>
</evidence>
<dbReference type="InterPro" id="IPR007627">
    <property type="entry name" value="RNA_pol_sigma70_r2"/>
</dbReference>
<dbReference type="SUPFAM" id="SSF88946">
    <property type="entry name" value="Sigma2 domain of RNA polymerase sigma factors"/>
    <property type="match status" value="1"/>
</dbReference>
<dbReference type="Pfam" id="PF08281">
    <property type="entry name" value="Sigma70_r4_2"/>
    <property type="match status" value="1"/>
</dbReference>
<dbReference type="InterPro" id="IPR013249">
    <property type="entry name" value="RNA_pol_sigma70_r4_t2"/>
</dbReference>
<keyword evidence="2" id="KW-0805">Transcription regulation</keyword>
<dbReference type="CDD" id="cd06171">
    <property type="entry name" value="Sigma70_r4"/>
    <property type="match status" value="1"/>
</dbReference>
<dbReference type="Pfam" id="PF04542">
    <property type="entry name" value="Sigma70_r2"/>
    <property type="match status" value="1"/>
</dbReference>
<evidence type="ECO:0000313" key="8">
    <source>
        <dbReference type="Proteomes" id="UP000036951"/>
    </source>
</evidence>
<dbReference type="Gene3D" id="1.10.10.10">
    <property type="entry name" value="Winged helix-like DNA-binding domain superfamily/Winged helix DNA-binding domain"/>
    <property type="match status" value="1"/>
</dbReference>
<protein>
    <submittedName>
        <fullName evidence="7">RNA polymerase sigma factor SigW</fullName>
    </submittedName>
</protein>
<keyword evidence="3" id="KW-0731">Sigma factor</keyword>
<evidence type="ECO:0000256" key="1">
    <source>
        <dbReference type="ARBA" id="ARBA00010641"/>
    </source>
</evidence>
<dbReference type="EMBL" id="LFQU01000001">
    <property type="protein sequence ID" value="KOO69880.1"/>
    <property type="molecule type" value="Genomic_DNA"/>
</dbReference>
<dbReference type="GO" id="GO:0006352">
    <property type="term" value="P:DNA-templated transcription initiation"/>
    <property type="evidence" value="ECO:0007669"/>
    <property type="project" value="InterPro"/>
</dbReference>
<dbReference type="InterPro" id="IPR036388">
    <property type="entry name" value="WH-like_DNA-bd_sf"/>
</dbReference>
<dbReference type="OrthoDB" id="1056775at2"/>
<evidence type="ECO:0000256" key="3">
    <source>
        <dbReference type="ARBA" id="ARBA00023082"/>
    </source>
</evidence>
<dbReference type="Gene3D" id="1.10.1740.10">
    <property type="match status" value="1"/>
</dbReference>